<reference evidence="1 2" key="1">
    <citation type="submission" date="2023-10" db="EMBL/GenBank/DDBJ databases">
        <title>Genome-Wide Identification Analysis in wild type Solanum Pinnatisectum Reveals Some Genes Defensing Phytophthora Infestans.</title>
        <authorList>
            <person name="Sun C."/>
        </authorList>
    </citation>
    <scope>NUCLEOTIDE SEQUENCE [LARGE SCALE GENOMIC DNA]</scope>
    <source>
        <strain evidence="1">LQN</strain>
        <tissue evidence="1">Leaf</tissue>
    </source>
</reference>
<keyword evidence="2" id="KW-1185">Reference proteome</keyword>
<dbReference type="SUPFAM" id="SSF56219">
    <property type="entry name" value="DNase I-like"/>
    <property type="match status" value="1"/>
</dbReference>
<dbReference type="InterPro" id="IPR036691">
    <property type="entry name" value="Endo/exonu/phosph_ase_sf"/>
</dbReference>
<name>A0AAV9K6R2_9SOLN</name>
<dbReference type="EMBL" id="JAWPEI010000012">
    <property type="protein sequence ID" value="KAK4708924.1"/>
    <property type="molecule type" value="Genomic_DNA"/>
</dbReference>
<dbReference type="PANTHER" id="PTHR35218:SF9">
    <property type="entry name" value="ENDONUCLEASE_EXONUCLEASE_PHOSPHATASE DOMAIN-CONTAINING PROTEIN"/>
    <property type="match status" value="1"/>
</dbReference>
<dbReference type="Proteomes" id="UP001311915">
    <property type="component" value="Unassembled WGS sequence"/>
</dbReference>
<protein>
    <recommendedName>
        <fullName evidence="3">Endonuclease/exonuclease/phosphatase domain-containing protein</fullName>
    </recommendedName>
</protein>
<organism evidence="1 2">
    <name type="scientific">Solanum pinnatisectum</name>
    <name type="common">tansyleaf nightshade</name>
    <dbReference type="NCBI Taxonomy" id="50273"/>
    <lineage>
        <taxon>Eukaryota</taxon>
        <taxon>Viridiplantae</taxon>
        <taxon>Streptophyta</taxon>
        <taxon>Embryophyta</taxon>
        <taxon>Tracheophyta</taxon>
        <taxon>Spermatophyta</taxon>
        <taxon>Magnoliopsida</taxon>
        <taxon>eudicotyledons</taxon>
        <taxon>Gunneridae</taxon>
        <taxon>Pentapetalae</taxon>
        <taxon>asterids</taxon>
        <taxon>lamiids</taxon>
        <taxon>Solanales</taxon>
        <taxon>Solanaceae</taxon>
        <taxon>Solanoideae</taxon>
        <taxon>Solaneae</taxon>
        <taxon>Solanum</taxon>
    </lineage>
</organism>
<dbReference type="PANTHER" id="PTHR35218">
    <property type="entry name" value="RNASE H DOMAIN-CONTAINING PROTEIN"/>
    <property type="match status" value="1"/>
</dbReference>
<evidence type="ECO:0000313" key="1">
    <source>
        <dbReference type="EMBL" id="KAK4708924.1"/>
    </source>
</evidence>
<gene>
    <name evidence="1" type="ORF">R3W88_029849</name>
</gene>
<proteinExistence type="predicted"/>
<sequence>MLSHQALLDDFPFNQMIEVLTVGNAGGLFVLWDDNMLELDEIATTVQEIHVMIKVSGTIDSWLFSSIYATSLWNMRKILWENLHTIKNNYSGKWLIGGNFNELLHSLDKKGGNPLNTPCSKDFWDIINYYEFIDQR</sequence>
<dbReference type="Gene3D" id="3.60.10.10">
    <property type="entry name" value="Endonuclease/exonuclease/phosphatase"/>
    <property type="match status" value="1"/>
</dbReference>
<accession>A0AAV9K6R2</accession>
<evidence type="ECO:0000313" key="2">
    <source>
        <dbReference type="Proteomes" id="UP001311915"/>
    </source>
</evidence>
<comment type="caution">
    <text evidence="1">The sequence shown here is derived from an EMBL/GenBank/DDBJ whole genome shotgun (WGS) entry which is preliminary data.</text>
</comment>
<evidence type="ECO:0008006" key="3">
    <source>
        <dbReference type="Google" id="ProtNLM"/>
    </source>
</evidence>
<dbReference type="AlphaFoldDB" id="A0AAV9K6R2"/>